<evidence type="ECO:0000313" key="2">
    <source>
        <dbReference type="EMBL" id="KAG5462905.1"/>
    </source>
</evidence>
<dbReference type="AlphaFoldDB" id="A0A8H8DLP6"/>
<gene>
    <name evidence="2" type="ORF">BJ554DRAFT_2942</name>
</gene>
<feature type="compositionally biased region" description="Basic and acidic residues" evidence="1">
    <location>
        <begin position="79"/>
        <end position="109"/>
    </location>
</feature>
<feature type="compositionally biased region" description="Basic and acidic residues" evidence="1">
    <location>
        <begin position="22"/>
        <end position="31"/>
    </location>
</feature>
<comment type="caution">
    <text evidence="2">The sequence shown here is derived from an EMBL/GenBank/DDBJ whole genome shotgun (WGS) entry which is preliminary data.</text>
</comment>
<protein>
    <submittedName>
        <fullName evidence="2">Uncharacterized protein</fullName>
    </submittedName>
</protein>
<sequence length="109" mass="12226">MAPDPFSLRQSRPLDLTVGRRPLREPPPADRVDLVHKNDARLVLPGVPEHLSDEPRALSDVLVDDRGRHDLEEIGLEAAGRRPREKGFARSGRPVEQHAFGRLDPDSEE</sequence>
<dbReference type="OrthoDB" id="10647344at2759"/>
<reference evidence="2 3" key="1">
    <citation type="journal article" name="Sci. Rep.">
        <title>Genome-scale phylogenetic analyses confirm Olpidium as the closest living zoosporic fungus to the non-flagellated, terrestrial fungi.</title>
        <authorList>
            <person name="Chang Y."/>
            <person name="Rochon D."/>
            <person name="Sekimoto S."/>
            <person name="Wang Y."/>
            <person name="Chovatia M."/>
            <person name="Sandor L."/>
            <person name="Salamov A."/>
            <person name="Grigoriev I.V."/>
            <person name="Stajich J.E."/>
            <person name="Spatafora J.W."/>
        </authorList>
    </citation>
    <scope>NUCLEOTIDE SEQUENCE [LARGE SCALE GENOMIC DNA]</scope>
    <source>
        <strain evidence="2">S191</strain>
    </source>
</reference>
<name>A0A8H8DLP6_9FUNG</name>
<accession>A0A8H8DLP6</accession>
<keyword evidence="3" id="KW-1185">Reference proteome</keyword>
<feature type="region of interest" description="Disordered" evidence="1">
    <location>
        <begin position="74"/>
        <end position="109"/>
    </location>
</feature>
<evidence type="ECO:0000256" key="1">
    <source>
        <dbReference type="SAM" id="MobiDB-lite"/>
    </source>
</evidence>
<feature type="region of interest" description="Disordered" evidence="1">
    <location>
        <begin position="1"/>
        <end position="31"/>
    </location>
</feature>
<organism evidence="2 3">
    <name type="scientific">Olpidium bornovanus</name>
    <dbReference type="NCBI Taxonomy" id="278681"/>
    <lineage>
        <taxon>Eukaryota</taxon>
        <taxon>Fungi</taxon>
        <taxon>Fungi incertae sedis</taxon>
        <taxon>Olpidiomycota</taxon>
        <taxon>Olpidiomycotina</taxon>
        <taxon>Olpidiomycetes</taxon>
        <taxon>Olpidiales</taxon>
        <taxon>Olpidiaceae</taxon>
        <taxon>Olpidium</taxon>
    </lineage>
</organism>
<evidence type="ECO:0000313" key="3">
    <source>
        <dbReference type="Proteomes" id="UP000673691"/>
    </source>
</evidence>
<dbReference type="EMBL" id="JAEFCI010001442">
    <property type="protein sequence ID" value="KAG5462905.1"/>
    <property type="molecule type" value="Genomic_DNA"/>
</dbReference>
<proteinExistence type="predicted"/>
<dbReference type="Proteomes" id="UP000673691">
    <property type="component" value="Unassembled WGS sequence"/>
</dbReference>